<dbReference type="Gene3D" id="3.40.50.300">
    <property type="entry name" value="P-loop containing nucleotide triphosphate hydrolases"/>
    <property type="match status" value="2"/>
</dbReference>
<gene>
    <name evidence="3" type="ORF">MFMK1_001436</name>
</gene>
<dbReference type="PANTHER" id="PTHR41259">
    <property type="entry name" value="DOUBLE-STRAND BREAK REPAIR RAD50 ATPASE, PUTATIVE-RELATED"/>
    <property type="match status" value="1"/>
</dbReference>
<feature type="coiled-coil region" evidence="1">
    <location>
        <begin position="342"/>
        <end position="415"/>
    </location>
</feature>
<dbReference type="AlphaFoldDB" id="A0AAU0UKL9"/>
<evidence type="ECO:0000256" key="1">
    <source>
        <dbReference type="SAM" id="Coils"/>
    </source>
</evidence>
<feature type="coiled-coil region" evidence="1">
    <location>
        <begin position="708"/>
        <end position="742"/>
    </location>
</feature>
<feature type="coiled-coil region" evidence="1">
    <location>
        <begin position="606"/>
        <end position="633"/>
    </location>
</feature>
<name>A0AAU0UKL9_9FIRM</name>
<dbReference type="EMBL" id="CP121694">
    <property type="protein sequence ID" value="WRO21626.1"/>
    <property type="molecule type" value="Genomic_DNA"/>
</dbReference>
<dbReference type="Proteomes" id="UP001329915">
    <property type="component" value="Chromosome"/>
</dbReference>
<dbReference type="SUPFAM" id="SSF52540">
    <property type="entry name" value="P-loop containing nucleoside triphosphate hydrolases"/>
    <property type="match status" value="1"/>
</dbReference>
<keyword evidence="1" id="KW-0175">Coiled coil</keyword>
<dbReference type="Pfam" id="PF13514">
    <property type="entry name" value="AAA_27"/>
    <property type="match status" value="1"/>
</dbReference>
<feature type="coiled-coil region" evidence="1">
    <location>
        <begin position="475"/>
        <end position="509"/>
    </location>
</feature>
<dbReference type="InterPro" id="IPR027417">
    <property type="entry name" value="P-loop_NTPase"/>
</dbReference>
<dbReference type="PANTHER" id="PTHR41259:SF1">
    <property type="entry name" value="DOUBLE-STRAND BREAK REPAIR RAD50 ATPASE, PUTATIVE-RELATED"/>
    <property type="match status" value="1"/>
</dbReference>
<sequence length="945" mass="107125">MKINRLYFEDFGILRNQAMEGIAGSPVVIAGPNRAGKTTIATALRYLAYGFPRQGAGLPSFVTQHRVEADVETADSFSYNISLKGHGSPDIRPLGRNNSRDLPQLYGEIDAFTYRQVFSISLDELKQVPEGLADRELENLQVLLLGGGWSDILRLEQIRAGLEKEYNVIGGKHGKIHVKQFGPYGGKVSEGQDELQEARKELESFYRQKDRLIEINNNMPCLVNDKKVLQNKVDRLEVIKEHFQHYRRMQELEKGLSQHEHQQLLENFPANAEQRAAELYREYEEAQAALEKAKKDLTLAAGFTNDREALQIALLNSGAKLDEFQLKLSGWRERITALKRGRAENSGEKKQLEEAISELNANWQLTELAQLEVDRVNESELQSQVEAYQEKEGEADSLRRELGQLKLRLEQAQKIKGLQSRSSEGVLKQVMLLTAADLVMTLAISLLITPSVAMVMGLVGGMAVYIYYQQRSGAINQQLREIKDTKNETAELEKQCELLNDRISAIEQDINLIGDALMEIRQKLGLPDSVAYHYLPDFCYRLRDLKRSYGRWQERGNNLIKEERALFEILTEIVSTLDSLGLDTGDKELISNGNYILDLADRANYYLRLARQVEEAKSKKVEQEQRLHRLLEQDPLGDADKNVEERLENFLERAQRCQVLQQEQLDYRNILNTLTTMLGTTRGKNLFTEGDTDIITAFGHSLNEFISHRQAAEAYEEAVEALQQVDAEYLRTTKEQTSLENEIQRLASDEKFRTARQKIDMAKGGLEPLAEKYAVLRLAELMTTKLKGRLMEDSQGSIFQGAGEIFRRVTGGDYDTILPPEDLKSLDFRAAMARSGEHLGVGALSRATREQLFLAVRLSRIQEIKPPLPVIFDDSFVNFDPVHCSKVVRMIVELSNTHQVFVLTCHPQLIDKLMVEAAAPQFWALEQGRLSGPYHDSAAIKSALQ</sequence>
<proteinExistence type="predicted"/>
<evidence type="ECO:0000313" key="4">
    <source>
        <dbReference type="Proteomes" id="UP001329915"/>
    </source>
</evidence>
<evidence type="ECO:0000313" key="3">
    <source>
        <dbReference type="EMBL" id="WRO21626.1"/>
    </source>
</evidence>
<protein>
    <submittedName>
        <fullName evidence="3">AAA family ATPase</fullName>
    </submittedName>
</protein>
<feature type="coiled-coil region" evidence="1">
    <location>
        <begin position="188"/>
        <end position="215"/>
    </location>
</feature>
<organism evidence="3 4">
    <name type="scientific">Metallumcola ferriviriculae</name>
    <dbReference type="NCBI Taxonomy" id="3039180"/>
    <lineage>
        <taxon>Bacteria</taxon>
        <taxon>Bacillati</taxon>
        <taxon>Bacillota</taxon>
        <taxon>Clostridia</taxon>
        <taxon>Neomoorellales</taxon>
        <taxon>Desulfitibacteraceae</taxon>
        <taxon>Metallumcola</taxon>
    </lineage>
</organism>
<evidence type="ECO:0000259" key="2">
    <source>
        <dbReference type="Pfam" id="PF13514"/>
    </source>
</evidence>
<dbReference type="KEGG" id="dbc:MFMK1_001436"/>
<dbReference type="RefSeq" id="WP_366924459.1">
    <property type="nucleotide sequence ID" value="NZ_CP121694.1"/>
</dbReference>
<reference evidence="3 4" key="1">
    <citation type="submission" date="2023-04" db="EMBL/GenBank/DDBJ databases">
        <authorList>
            <person name="Hsu D."/>
        </authorList>
    </citation>
    <scope>NUCLEOTIDE SEQUENCE [LARGE SCALE GENOMIC DNA]</scope>
    <source>
        <strain evidence="3 4">MK1</strain>
    </source>
</reference>
<accession>A0AAU0UKL9</accession>
<keyword evidence="4" id="KW-1185">Reference proteome</keyword>
<feature type="domain" description="YhaN AAA" evidence="2">
    <location>
        <begin position="1"/>
        <end position="196"/>
    </location>
</feature>
<dbReference type="InterPro" id="IPR038734">
    <property type="entry name" value="YhaN_AAA"/>
</dbReference>